<feature type="compositionally biased region" description="Basic and acidic residues" evidence="1">
    <location>
        <begin position="199"/>
        <end position="209"/>
    </location>
</feature>
<organism evidence="2 3">
    <name type="scientific">Reticulomyxa filosa</name>
    <dbReference type="NCBI Taxonomy" id="46433"/>
    <lineage>
        <taxon>Eukaryota</taxon>
        <taxon>Sar</taxon>
        <taxon>Rhizaria</taxon>
        <taxon>Retaria</taxon>
        <taxon>Foraminifera</taxon>
        <taxon>Monothalamids</taxon>
        <taxon>Reticulomyxidae</taxon>
        <taxon>Reticulomyxa</taxon>
    </lineage>
</organism>
<feature type="compositionally biased region" description="Acidic residues" evidence="1">
    <location>
        <begin position="162"/>
        <end position="198"/>
    </location>
</feature>
<dbReference type="AlphaFoldDB" id="X6PA05"/>
<evidence type="ECO:0000256" key="1">
    <source>
        <dbReference type="SAM" id="MobiDB-lite"/>
    </source>
</evidence>
<evidence type="ECO:0000313" key="3">
    <source>
        <dbReference type="Proteomes" id="UP000023152"/>
    </source>
</evidence>
<dbReference type="EMBL" id="ASPP01002091">
    <property type="protein sequence ID" value="ETO34958.1"/>
    <property type="molecule type" value="Genomic_DNA"/>
</dbReference>
<proteinExistence type="predicted"/>
<protein>
    <submittedName>
        <fullName evidence="2">Uncharacterized protein</fullName>
    </submittedName>
</protein>
<evidence type="ECO:0000313" key="2">
    <source>
        <dbReference type="EMBL" id="ETO34958.1"/>
    </source>
</evidence>
<name>X6PA05_RETFI</name>
<dbReference type="Proteomes" id="UP000023152">
    <property type="component" value="Unassembled WGS sequence"/>
</dbReference>
<sequence>MSHSINYITKLTIFAMIRENDQTTVSNLPFHKSKFFGIVLTSKCFSFARGCKKTPNASEMDKAHLQPHGGKGVPDYESTHALEVPWKRVHNMSLSPPSVPVEKGGRSGHRAQRKEMIQAFGTPESYQYVQVHASKTHKNASKSTQALKRSGSPRRQAKEGQEENDDNGNEEGEEEEEEEEEEGEEDNIEPNDEGEDEDITIKDRRESVARRKQRLRPLVRTFSPWTPQG</sequence>
<feature type="region of interest" description="Disordered" evidence="1">
    <location>
        <begin position="133"/>
        <end position="229"/>
    </location>
</feature>
<keyword evidence="3" id="KW-1185">Reference proteome</keyword>
<reference evidence="2 3" key="1">
    <citation type="journal article" date="2013" name="Curr. Biol.">
        <title>The Genome of the Foraminiferan Reticulomyxa filosa.</title>
        <authorList>
            <person name="Glockner G."/>
            <person name="Hulsmann N."/>
            <person name="Schleicher M."/>
            <person name="Noegel A.A."/>
            <person name="Eichinger L."/>
            <person name="Gallinger C."/>
            <person name="Pawlowski J."/>
            <person name="Sierra R."/>
            <person name="Euteneuer U."/>
            <person name="Pillet L."/>
            <person name="Moustafa A."/>
            <person name="Platzer M."/>
            <person name="Groth M."/>
            <person name="Szafranski K."/>
            <person name="Schliwa M."/>
        </authorList>
    </citation>
    <scope>NUCLEOTIDE SEQUENCE [LARGE SCALE GENOMIC DNA]</scope>
</reference>
<comment type="caution">
    <text evidence="2">The sequence shown here is derived from an EMBL/GenBank/DDBJ whole genome shotgun (WGS) entry which is preliminary data.</text>
</comment>
<accession>X6PA05</accession>
<gene>
    <name evidence="2" type="ORF">RFI_02116</name>
</gene>